<evidence type="ECO:0000313" key="2">
    <source>
        <dbReference type="EMBL" id="KAF7361589.1"/>
    </source>
</evidence>
<name>A0A8H6YM82_9AGAR</name>
<dbReference type="EMBL" id="JACAZH010000008">
    <property type="protein sequence ID" value="KAF7361589.1"/>
    <property type="molecule type" value="Genomic_DNA"/>
</dbReference>
<comment type="caution">
    <text evidence="2">The sequence shown here is derived from an EMBL/GenBank/DDBJ whole genome shotgun (WGS) entry which is preliminary data.</text>
</comment>
<dbReference type="PANTHER" id="PTHR46177">
    <property type="entry name" value="INTEGRASE CATALYTIC DOMAIN-CONTAINING PROTEIN"/>
    <property type="match status" value="1"/>
</dbReference>
<reference evidence="2" key="1">
    <citation type="submission" date="2020-05" db="EMBL/GenBank/DDBJ databases">
        <title>Mycena genomes resolve the evolution of fungal bioluminescence.</title>
        <authorList>
            <person name="Tsai I.J."/>
        </authorList>
    </citation>
    <scope>NUCLEOTIDE SEQUENCE</scope>
    <source>
        <strain evidence="2">160909Yilan</strain>
    </source>
</reference>
<feature type="domain" description="Integrase core" evidence="1">
    <location>
        <begin position="27"/>
        <end position="166"/>
    </location>
</feature>
<evidence type="ECO:0000259" key="1">
    <source>
        <dbReference type="Pfam" id="PF24764"/>
    </source>
</evidence>
<evidence type="ECO:0000313" key="3">
    <source>
        <dbReference type="Proteomes" id="UP000623467"/>
    </source>
</evidence>
<dbReference type="PANTHER" id="PTHR46177:SF1">
    <property type="entry name" value="INTEGRASE CATALYTIC DOMAIN-CONTAINING PROTEIN"/>
    <property type="match status" value="1"/>
</dbReference>
<accession>A0A8H6YM82</accession>
<organism evidence="2 3">
    <name type="scientific">Mycena sanguinolenta</name>
    <dbReference type="NCBI Taxonomy" id="230812"/>
    <lineage>
        <taxon>Eukaryota</taxon>
        <taxon>Fungi</taxon>
        <taxon>Dikarya</taxon>
        <taxon>Basidiomycota</taxon>
        <taxon>Agaricomycotina</taxon>
        <taxon>Agaricomycetes</taxon>
        <taxon>Agaricomycetidae</taxon>
        <taxon>Agaricales</taxon>
        <taxon>Marasmiineae</taxon>
        <taxon>Mycenaceae</taxon>
        <taxon>Mycena</taxon>
    </lineage>
</organism>
<proteinExistence type="predicted"/>
<gene>
    <name evidence="2" type="ORF">MSAN_01193000</name>
</gene>
<keyword evidence="3" id="KW-1185">Reference proteome</keyword>
<dbReference type="AlphaFoldDB" id="A0A8H6YM82"/>
<protein>
    <recommendedName>
        <fullName evidence="1">Integrase core domain-containing protein</fullName>
    </recommendedName>
</protein>
<dbReference type="Pfam" id="PF24764">
    <property type="entry name" value="rva_4"/>
    <property type="match status" value="1"/>
</dbReference>
<dbReference type="Proteomes" id="UP000623467">
    <property type="component" value="Unassembled WGS sequence"/>
</dbReference>
<dbReference type="OrthoDB" id="2974164at2759"/>
<sequence>MGDISLPIYAWKDKWADKLLKMIVVPESRTNAAIGHLFLDFIAEIGGIPLQTITDKGSEIGWLVAFQTVLREQFAPNIDLAIYPPHASVKSVHNTIIEAFWCWLHQKLGFNLKDHILCGKTEHIFNSAVAFHKDLVNWTFPALVQAELDEFRIYWNQHRIRPQAEKNMPSGHVPADLIEHPELYGGISCFIQVPQDTVDDLRSILTDKVGPRSEHLAWVSEKFASAAQTVFHEAMGSPKITLENSWKIFTQMSARIEELGPDVLVE</sequence>
<dbReference type="InterPro" id="IPR058913">
    <property type="entry name" value="Integrase_dom_put"/>
</dbReference>